<evidence type="ECO:0000313" key="8">
    <source>
        <dbReference type="Proteomes" id="UP000005237"/>
    </source>
</evidence>
<dbReference type="SMART" id="SM00355">
    <property type="entry name" value="ZnF_C2H2"/>
    <property type="match status" value="2"/>
</dbReference>
<name>A0A8R1EJV0_CAEJA</name>
<evidence type="ECO:0000259" key="6">
    <source>
        <dbReference type="PROSITE" id="PS50157"/>
    </source>
</evidence>
<dbReference type="PANTHER" id="PTHR23235">
    <property type="entry name" value="KRUEPPEL-LIKE TRANSCRIPTION FACTOR"/>
    <property type="match status" value="1"/>
</dbReference>
<evidence type="ECO:0000313" key="7">
    <source>
        <dbReference type="EnsemblMetazoa" id="CJA36952.1"/>
    </source>
</evidence>
<sequence>CDTCPKSFSDSSTLRRHRLVHTGEKKYQCPVCGRAIARKDNVKVHIRSHGIHL</sequence>
<dbReference type="GO" id="GO:0043565">
    <property type="term" value="F:sequence-specific DNA binding"/>
    <property type="evidence" value="ECO:0007669"/>
    <property type="project" value="UniProtKB-ARBA"/>
</dbReference>
<dbReference type="GO" id="GO:0045893">
    <property type="term" value="P:positive regulation of DNA-templated transcription"/>
    <property type="evidence" value="ECO:0007669"/>
    <property type="project" value="UniProtKB-ARBA"/>
</dbReference>
<protein>
    <recommendedName>
        <fullName evidence="6">C2H2-type domain-containing protein</fullName>
    </recommendedName>
</protein>
<dbReference type="Gene3D" id="3.30.160.60">
    <property type="entry name" value="Classic Zinc Finger"/>
    <property type="match status" value="2"/>
</dbReference>
<accession>A0A8R1EJV0</accession>
<keyword evidence="1" id="KW-0479">Metal-binding</keyword>
<dbReference type="AlphaFoldDB" id="A0A8R1EJV0"/>
<dbReference type="GO" id="GO:0005694">
    <property type="term" value="C:chromosome"/>
    <property type="evidence" value="ECO:0007669"/>
    <property type="project" value="UniProtKB-ARBA"/>
</dbReference>
<keyword evidence="4" id="KW-0862">Zinc</keyword>
<dbReference type="SUPFAM" id="SSF57667">
    <property type="entry name" value="beta-beta-alpha zinc fingers"/>
    <property type="match status" value="1"/>
</dbReference>
<evidence type="ECO:0000256" key="3">
    <source>
        <dbReference type="ARBA" id="ARBA00022771"/>
    </source>
</evidence>
<feature type="domain" description="C2H2-type" evidence="6">
    <location>
        <begin position="27"/>
        <end position="53"/>
    </location>
</feature>
<dbReference type="InterPro" id="IPR036236">
    <property type="entry name" value="Znf_C2H2_sf"/>
</dbReference>
<keyword evidence="2" id="KW-0677">Repeat</keyword>
<evidence type="ECO:0000256" key="2">
    <source>
        <dbReference type="ARBA" id="ARBA00022737"/>
    </source>
</evidence>
<evidence type="ECO:0000256" key="5">
    <source>
        <dbReference type="PROSITE-ProRule" id="PRU00042"/>
    </source>
</evidence>
<keyword evidence="8" id="KW-1185">Reference proteome</keyword>
<organism evidence="7 8">
    <name type="scientific">Caenorhabditis japonica</name>
    <dbReference type="NCBI Taxonomy" id="281687"/>
    <lineage>
        <taxon>Eukaryota</taxon>
        <taxon>Metazoa</taxon>
        <taxon>Ecdysozoa</taxon>
        <taxon>Nematoda</taxon>
        <taxon>Chromadorea</taxon>
        <taxon>Rhabditida</taxon>
        <taxon>Rhabditina</taxon>
        <taxon>Rhabditomorpha</taxon>
        <taxon>Rhabditoidea</taxon>
        <taxon>Rhabditidae</taxon>
        <taxon>Peloderinae</taxon>
        <taxon>Caenorhabditis</taxon>
    </lineage>
</organism>
<dbReference type="InterPro" id="IPR013087">
    <property type="entry name" value="Znf_C2H2_type"/>
</dbReference>
<dbReference type="PROSITE" id="PS00028">
    <property type="entry name" value="ZINC_FINGER_C2H2_1"/>
    <property type="match status" value="2"/>
</dbReference>
<dbReference type="Pfam" id="PF00096">
    <property type="entry name" value="zf-C2H2"/>
    <property type="match status" value="2"/>
</dbReference>
<dbReference type="Proteomes" id="UP000005237">
    <property type="component" value="Unassembled WGS sequence"/>
</dbReference>
<dbReference type="FunFam" id="3.30.160.60:FF:001732">
    <property type="entry name" value="Zgc:162936"/>
    <property type="match status" value="1"/>
</dbReference>
<dbReference type="EnsemblMetazoa" id="CJA36952.1">
    <property type="protein sequence ID" value="CJA36952.1"/>
    <property type="gene ID" value="WBGene00212799"/>
</dbReference>
<proteinExistence type="predicted"/>
<evidence type="ECO:0000256" key="1">
    <source>
        <dbReference type="ARBA" id="ARBA00022723"/>
    </source>
</evidence>
<reference evidence="7" key="2">
    <citation type="submission" date="2022-06" db="UniProtKB">
        <authorList>
            <consortium name="EnsemblMetazoa"/>
        </authorList>
    </citation>
    <scope>IDENTIFICATION</scope>
    <source>
        <strain evidence="7">DF5081</strain>
    </source>
</reference>
<dbReference type="FunFam" id="3.30.160.60:FF:000096">
    <property type="entry name" value="Zinc finger and BTB domain-containing protein 18 isoform 1"/>
    <property type="match status" value="1"/>
</dbReference>
<keyword evidence="3 5" id="KW-0863">Zinc-finger</keyword>
<evidence type="ECO:0000256" key="4">
    <source>
        <dbReference type="ARBA" id="ARBA00022833"/>
    </source>
</evidence>
<reference evidence="8" key="1">
    <citation type="submission" date="2010-08" db="EMBL/GenBank/DDBJ databases">
        <authorList>
            <consortium name="Caenorhabditis japonica Sequencing Consortium"/>
            <person name="Wilson R.K."/>
        </authorList>
    </citation>
    <scope>NUCLEOTIDE SEQUENCE [LARGE SCALE GENOMIC DNA]</scope>
    <source>
        <strain evidence="8">DF5081</strain>
    </source>
</reference>
<feature type="domain" description="C2H2-type" evidence="6">
    <location>
        <begin position="1"/>
        <end position="26"/>
    </location>
</feature>
<dbReference type="PROSITE" id="PS50157">
    <property type="entry name" value="ZINC_FINGER_C2H2_2"/>
    <property type="match status" value="2"/>
</dbReference>
<dbReference type="GO" id="GO:0008270">
    <property type="term" value="F:zinc ion binding"/>
    <property type="evidence" value="ECO:0007669"/>
    <property type="project" value="UniProtKB-KW"/>
</dbReference>